<dbReference type="InterPro" id="IPR008979">
    <property type="entry name" value="Galactose-bd-like_sf"/>
</dbReference>
<dbReference type="InterPro" id="IPR013857">
    <property type="entry name" value="NADH-UbQ_OxRdtase-assoc_prot30"/>
</dbReference>
<evidence type="ECO:0000259" key="2">
    <source>
        <dbReference type="Pfam" id="PF08547"/>
    </source>
</evidence>
<dbReference type="PANTHER" id="PTHR13194">
    <property type="entry name" value="COMPLEX I INTERMEDIATE-ASSOCIATED PROTEIN 30"/>
    <property type="match status" value="1"/>
</dbReference>
<dbReference type="KEGG" id="tzo:THMIRHAT_09100"/>
<sequence>MSHELHELYNQDFNKPAQWRFVSDGVMGGQSQGKVTLAERNESGCSCLEGQVSLANNGGFIQMQLDLQAFNDGEVYNAQGFDGLYLEVLGNSQEYSVHLRTTQLWLPWQSFRQSFKVTPQWQRIYLPFTDFESYKTFAKLDVHKLKRLGLLAIGREFEADVCVRSLGFYKNKTISV</sequence>
<proteinExistence type="inferred from homology"/>
<keyword evidence="4" id="KW-1185">Reference proteome</keyword>
<name>A0A6F8PM92_9GAMM</name>
<accession>A0A6F8PM92</accession>
<evidence type="ECO:0000313" key="4">
    <source>
        <dbReference type="Proteomes" id="UP000501466"/>
    </source>
</evidence>
<evidence type="ECO:0000313" key="3">
    <source>
        <dbReference type="EMBL" id="BBP43164.1"/>
    </source>
</evidence>
<dbReference type="PANTHER" id="PTHR13194:SF19">
    <property type="entry name" value="NAD(P)-BINDING ROSSMANN-FOLD SUPERFAMILY PROTEIN"/>
    <property type="match status" value="1"/>
</dbReference>
<feature type="domain" description="NADH:ubiquinone oxidoreductase intermediate-associated protein 30" evidence="2">
    <location>
        <begin position="15"/>
        <end position="155"/>
    </location>
</feature>
<dbReference type="SUPFAM" id="SSF49785">
    <property type="entry name" value="Galactose-binding domain-like"/>
    <property type="match status" value="1"/>
</dbReference>
<gene>
    <name evidence="3" type="ORF">THMIRHAT_09100</name>
</gene>
<dbReference type="Proteomes" id="UP000501466">
    <property type="component" value="Chromosome"/>
</dbReference>
<organism evidence="3 4">
    <name type="scientific">Thiosulfativibrio zosterae</name>
    <dbReference type="NCBI Taxonomy" id="2675053"/>
    <lineage>
        <taxon>Bacteria</taxon>
        <taxon>Pseudomonadati</taxon>
        <taxon>Pseudomonadota</taxon>
        <taxon>Gammaproteobacteria</taxon>
        <taxon>Thiotrichales</taxon>
        <taxon>Piscirickettsiaceae</taxon>
        <taxon>Thiosulfativibrio</taxon>
    </lineage>
</organism>
<comment type="similarity">
    <text evidence="1">Belongs to the CIA30 family.</text>
</comment>
<dbReference type="Pfam" id="PF08547">
    <property type="entry name" value="CIA30"/>
    <property type="match status" value="1"/>
</dbReference>
<reference evidence="4" key="1">
    <citation type="submission" date="2019-11" db="EMBL/GenBank/DDBJ databases">
        <title>Isolation and characterization of two novel species in the genus Thiomicrorhabdus.</title>
        <authorList>
            <person name="Mochizuki J."/>
            <person name="Kojima H."/>
            <person name="Fukui M."/>
        </authorList>
    </citation>
    <scope>NUCLEOTIDE SEQUENCE [LARGE SCALE GENOMIC DNA]</scope>
    <source>
        <strain evidence="4">AkT22</strain>
    </source>
</reference>
<dbReference type="EMBL" id="AP021888">
    <property type="protein sequence ID" value="BBP43164.1"/>
    <property type="molecule type" value="Genomic_DNA"/>
</dbReference>
<dbReference type="AlphaFoldDB" id="A0A6F8PM92"/>
<dbReference type="Gene3D" id="2.60.120.430">
    <property type="entry name" value="Galactose-binding lectin"/>
    <property type="match status" value="1"/>
</dbReference>
<protein>
    <recommendedName>
        <fullName evidence="2">NADH:ubiquinone oxidoreductase intermediate-associated protein 30 domain-containing protein</fullName>
    </recommendedName>
</protein>
<dbReference type="RefSeq" id="WP_173290991.1">
    <property type="nucleotide sequence ID" value="NZ_AP021888.1"/>
</dbReference>
<dbReference type="InterPro" id="IPR039131">
    <property type="entry name" value="NDUFAF1"/>
</dbReference>
<evidence type="ECO:0000256" key="1">
    <source>
        <dbReference type="ARBA" id="ARBA00007884"/>
    </source>
</evidence>